<dbReference type="Proteomes" id="UP000620124">
    <property type="component" value="Unassembled WGS sequence"/>
</dbReference>
<keyword evidence="1" id="KW-0808">Transferase</keyword>
<accession>A0A8H6WUT3</accession>
<dbReference type="GO" id="GO:0009820">
    <property type="term" value="P:alkaloid metabolic process"/>
    <property type="evidence" value="ECO:0007669"/>
    <property type="project" value="InterPro"/>
</dbReference>
<dbReference type="NCBIfam" id="TIGR03429">
    <property type="entry name" value="arom_pren_DMATS"/>
    <property type="match status" value="1"/>
</dbReference>
<dbReference type="PANTHER" id="PTHR43539">
    <property type="entry name" value="FLAVIN-BINDING MONOOXYGENASE-LIKE PROTEIN (AFU_ORTHOLOGUE AFUA_4G09220)"/>
    <property type="match status" value="1"/>
</dbReference>
<keyword evidence="6" id="KW-1185">Reference proteome</keyword>
<dbReference type="InterPro" id="IPR033964">
    <property type="entry name" value="ABBA"/>
</dbReference>
<dbReference type="OrthoDB" id="3354387at2759"/>
<keyword evidence="2" id="KW-0560">Oxidoreductase</keyword>
<evidence type="ECO:0000259" key="4">
    <source>
        <dbReference type="Pfam" id="PF07992"/>
    </source>
</evidence>
<evidence type="ECO:0000313" key="6">
    <source>
        <dbReference type="Proteomes" id="UP000620124"/>
    </source>
</evidence>
<feature type="signal peptide" evidence="3">
    <location>
        <begin position="1"/>
        <end position="19"/>
    </location>
</feature>
<evidence type="ECO:0000256" key="1">
    <source>
        <dbReference type="ARBA" id="ARBA00022679"/>
    </source>
</evidence>
<reference evidence="5" key="1">
    <citation type="submission" date="2020-05" db="EMBL/GenBank/DDBJ databases">
        <title>Mycena genomes resolve the evolution of fungal bioluminescence.</title>
        <authorList>
            <person name="Tsai I.J."/>
        </authorList>
    </citation>
    <scope>NUCLEOTIDE SEQUENCE</scope>
    <source>
        <strain evidence="5">CCC161011</strain>
    </source>
</reference>
<dbReference type="AlphaFoldDB" id="A0A8H6WUT3"/>
<dbReference type="InterPro" id="IPR050982">
    <property type="entry name" value="Auxin_biosynth/cation_transpt"/>
</dbReference>
<dbReference type="EMBL" id="JACAZI010000034">
    <property type="protein sequence ID" value="KAF7329012.1"/>
    <property type="molecule type" value="Genomic_DNA"/>
</dbReference>
<keyword evidence="3" id="KW-0732">Signal</keyword>
<dbReference type="CDD" id="cd13929">
    <property type="entry name" value="PT-DMATS_CymD"/>
    <property type="match status" value="1"/>
</dbReference>
<dbReference type="GO" id="GO:0050660">
    <property type="term" value="F:flavin adenine dinucleotide binding"/>
    <property type="evidence" value="ECO:0007669"/>
    <property type="project" value="TreeGrafter"/>
</dbReference>
<gene>
    <name evidence="5" type="ORF">MVEN_02531300</name>
</gene>
<dbReference type="PRINTS" id="PR00411">
    <property type="entry name" value="PNDRDTASEI"/>
</dbReference>
<dbReference type="GO" id="GO:0004497">
    <property type="term" value="F:monooxygenase activity"/>
    <property type="evidence" value="ECO:0007669"/>
    <property type="project" value="TreeGrafter"/>
</dbReference>
<dbReference type="PANTHER" id="PTHR43539:SF68">
    <property type="entry name" value="FLAVIN-BINDING MONOOXYGENASE-LIKE PROTEIN (AFU_ORTHOLOGUE AFUA_4G09220)"/>
    <property type="match status" value="1"/>
</dbReference>
<evidence type="ECO:0000256" key="3">
    <source>
        <dbReference type="SAM" id="SignalP"/>
    </source>
</evidence>
<dbReference type="Gene3D" id="3.50.50.60">
    <property type="entry name" value="FAD/NAD(P)-binding domain"/>
    <property type="match status" value="1"/>
</dbReference>
<comment type="caution">
    <text evidence="5">The sequence shown here is derived from an EMBL/GenBank/DDBJ whole genome shotgun (WGS) entry which is preliminary data.</text>
</comment>
<dbReference type="SUPFAM" id="SSF51905">
    <property type="entry name" value="FAD/NAD(P)-binding domain"/>
    <property type="match status" value="2"/>
</dbReference>
<protein>
    <submittedName>
        <fullName evidence="5">Pyr-redox-2 domain-containing protein</fullName>
    </submittedName>
</protein>
<proteinExistence type="predicted"/>
<evidence type="ECO:0000256" key="2">
    <source>
        <dbReference type="ARBA" id="ARBA00023002"/>
    </source>
</evidence>
<organism evidence="5 6">
    <name type="scientific">Mycena venus</name>
    <dbReference type="NCBI Taxonomy" id="2733690"/>
    <lineage>
        <taxon>Eukaryota</taxon>
        <taxon>Fungi</taxon>
        <taxon>Dikarya</taxon>
        <taxon>Basidiomycota</taxon>
        <taxon>Agaricomycotina</taxon>
        <taxon>Agaricomycetes</taxon>
        <taxon>Agaricomycetidae</taxon>
        <taxon>Agaricales</taxon>
        <taxon>Marasmiineae</taxon>
        <taxon>Mycenaceae</taxon>
        <taxon>Mycena</taxon>
    </lineage>
</organism>
<sequence>MSFWWNTVALPIIAFMRHAHFPEDATQSYSLFLQAEILPLLGPDPSPESGSPAYPSWMTDDNTPLEFSLVFQKTGEPLVRFAIEPSALPLAGDRTIKTLRNTLHRLSLSLAMKPQFNLSWFDICAEELLLADIQQPPEHMGHPVSETFIGFDCSHYSAAMKVYFMPRIRALVTEESPEEMLTRTTSRLGLEKPWQKIEHFLSRFLPGDRPEIDIVAVDCVPGAKNRLKIYIRTDILSYSHLECFLTLGGTLPSADVSAGLRNARLLWAAMTADGRPAGSSRYFPAGLIYYELRQSRDNPSSKVYLPVRRYLPNDLEISKSIESLDSRLSGYSQFAQTNIPHRELSTRTGIHTYVCCTVKPGGGDISLYYSLEAFAPERTVGLRRAIVRLPSDAQNIATLWVREWELLVSGKQNGDFSLAPDCCLRDLLVFSPTLRMLEGRDRVVRHLQAAPRIFYGFRILGQIAFKIVTDALHLIQGRMHFEDDDATYTAIFTLSSSGNSPWRCWALLTVLNELKKSTIPPNVLGRGAEFDTVIIGAGQAGLATAAQLHQLGLNVCIIERNSRVGDPWRNRYESLQFNTPKDFSHLPYFPFPDDWPMFPSATLVADHLEKYPQILGLDVRTSTETTRAVYDGANKTWTVQLQHSDGSKCTLNSSHLVIATGVDILGGQKPKIPQLPGLTNFRGTIFHSTAVRDAHQWMGKRVVVFGAGCSGHDICMALAKTGAAEVTMVQRSPTAVISREVLLKLFPDLYTGENKPPINVADEFYLALPTPISKILRSAMMGKLAPLDAQVIPSVPLYLAYGMVDIEIYTADSESVVFSSHPGNLILLKGLPSDVVRSIFLWMLHLLIRRAGGYYIDQGCSGLIANGSIKLRQYNSIEALVPNGIIFTDGQKLAADTIIFATGFEADSKPAAFLDESVYNETGKIGGIDDEGETIGLWCPSGHDDLWFAGGDLFNCRFYSRLLALQILRSFERQ</sequence>
<name>A0A8H6WUT3_9AGAR</name>
<feature type="domain" description="FAD/NAD(P)-binding" evidence="4">
    <location>
        <begin position="530"/>
        <end position="736"/>
    </location>
</feature>
<dbReference type="InterPro" id="IPR023753">
    <property type="entry name" value="FAD/NAD-binding_dom"/>
</dbReference>
<evidence type="ECO:0000313" key="5">
    <source>
        <dbReference type="EMBL" id="KAF7329012.1"/>
    </source>
</evidence>
<dbReference type="Pfam" id="PF07992">
    <property type="entry name" value="Pyr_redox_2"/>
    <property type="match status" value="1"/>
</dbReference>
<dbReference type="GO" id="GO:0016765">
    <property type="term" value="F:transferase activity, transferring alkyl or aryl (other than methyl) groups"/>
    <property type="evidence" value="ECO:0007669"/>
    <property type="project" value="InterPro"/>
</dbReference>
<dbReference type="InterPro" id="IPR017795">
    <property type="entry name" value="ABBA_NscD-like"/>
</dbReference>
<dbReference type="Pfam" id="PF11991">
    <property type="entry name" value="Trp_DMAT"/>
    <property type="match status" value="1"/>
</dbReference>
<dbReference type="SFLD" id="SFLDS00036">
    <property type="entry name" value="Aromatic_Prenyltransferase"/>
    <property type="match status" value="1"/>
</dbReference>
<feature type="chain" id="PRO_5034721846" evidence="3">
    <location>
        <begin position="20"/>
        <end position="974"/>
    </location>
</feature>
<dbReference type="SFLD" id="SFLDG01162">
    <property type="entry name" value="I"/>
    <property type="match status" value="1"/>
</dbReference>
<dbReference type="InterPro" id="IPR036188">
    <property type="entry name" value="FAD/NAD-bd_sf"/>
</dbReference>